<dbReference type="AlphaFoldDB" id="A0A7S4EU23"/>
<dbReference type="EMBL" id="HBIZ01007844">
    <property type="protein sequence ID" value="CAE0751937.1"/>
    <property type="molecule type" value="Transcribed_RNA"/>
</dbReference>
<reference evidence="1" key="1">
    <citation type="submission" date="2021-01" db="EMBL/GenBank/DDBJ databases">
        <authorList>
            <person name="Corre E."/>
            <person name="Pelletier E."/>
            <person name="Niang G."/>
            <person name="Scheremetjew M."/>
            <person name="Finn R."/>
            <person name="Kale V."/>
            <person name="Holt S."/>
            <person name="Cochrane G."/>
            <person name="Meng A."/>
            <person name="Brown T."/>
            <person name="Cohen L."/>
        </authorList>
    </citation>
    <scope>NUCLEOTIDE SEQUENCE</scope>
    <source>
        <strain evidence="1">CCMP645</strain>
    </source>
</reference>
<evidence type="ECO:0000313" key="1">
    <source>
        <dbReference type="EMBL" id="CAE0751937.1"/>
    </source>
</evidence>
<accession>A0A7S4EU23</accession>
<gene>
    <name evidence="1" type="ORF">PCAR00345_LOCUS4522</name>
</gene>
<protein>
    <submittedName>
        <fullName evidence="1">Uncharacterized protein</fullName>
    </submittedName>
</protein>
<proteinExistence type="predicted"/>
<name>A0A7S4EU23_CHRCT</name>
<sequence length="104" mass="10799">MSAGTRSVRPCAARACASTSNQSATSLRPSERAVCAICGYISDASYISEAIAAFRLLSVSPMGSLVAGSPVRSKIVPQAVQFKAQMSHGAARKKIIVGLRSITL</sequence>
<organism evidence="1">
    <name type="scientific">Chrysotila carterae</name>
    <name type="common">Marine alga</name>
    <name type="synonym">Syracosphaera carterae</name>
    <dbReference type="NCBI Taxonomy" id="13221"/>
    <lineage>
        <taxon>Eukaryota</taxon>
        <taxon>Haptista</taxon>
        <taxon>Haptophyta</taxon>
        <taxon>Prymnesiophyceae</taxon>
        <taxon>Isochrysidales</taxon>
        <taxon>Isochrysidaceae</taxon>
        <taxon>Chrysotila</taxon>
    </lineage>
</organism>